<keyword evidence="1" id="KW-0812">Transmembrane</keyword>
<evidence type="ECO:0000313" key="2">
    <source>
        <dbReference type="EMBL" id="GAA3951389.1"/>
    </source>
</evidence>
<accession>A0ABP7NPD5</accession>
<sequence>MGIDFAEIAESISRVLAIGLLLGAGLPALFAVGMRLVALSTPDEDAETATAPNQVYRYAGYFLYAVVAVVIILGILWITRQTLYHHLNIQVFPASTY</sequence>
<evidence type="ECO:0000313" key="3">
    <source>
        <dbReference type="Proteomes" id="UP001418444"/>
    </source>
</evidence>
<protein>
    <submittedName>
        <fullName evidence="2">Uncharacterized protein</fullName>
    </submittedName>
</protein>
<keyword evidence="1" id="KW-1133">Transmembrane helix</keyword>
<dbReference type="EMBL" id="BAAAZW010000002">
    <property type="protein sequence ID" value="GAA3951389.1"/>
    <property type="molecule type" value="Genomic_DNA"/>
</dbReference>
<organism evidence="2 3">
    <name type="scientific">Gordonia caeni</name>
    <dbReference type="NCBI Taxonomy" id="1007097"/>
    <lineage>
        <taxon>Bacteria</taxon>
        <taxon>Bacillati</taxon>
        <taxon>Actinomycetota</taxon>
        <taxon>Actinomycetes</taxon>
        <taxon>Mycobacteriales</taxon>
        <taxon>Gordoniaceae</taxon>
        <taxon>Gordonia</taxon>
    </lineage>
</organism>
<feature type="transmembrane region" description="Helical" evidence="1">
    <location>
        <begin position="12"/>
        <end position="38"/>
    </location>
</feature>
<dbReference type="RefSeq" id="WP_344780563.1">
    <property type="nucleotide sequence ID" value="NZ_BAAAZW010000002.1"/>
</dbReference>
<evidence type="ECO:0000256" key="1">
    <source>
        <dbReference type="SAM" id="Phobius"/>
    </source>
</evidence>
<keyword evidence="1" id="KW-0472">Membrane</keyword>
<proteinExistence type="predicted"/>
<feature type="transmembrane region" description="Helical" evidence="1">
    <location>
        <begin position="58"/>
        <end position="78"/>
    </location>
</feature>
<reference evidence="3" key="1">
    <citation type="journal article" date="2019" name="Int. J. Syst. Evol. Microbiol.">
        <title>The Global Catalogue of Microorganisms (GCM) 10K type strain sequencing project: providing services to taxonomists for standard genome sequencing and annotation.</title>
        <authorList>
            <consortium name="The Broad Institute Genomics Platform"/>
            <consortium name="The Broad Institute Genome Sequencing Center for Infectious Disease"/>
            <person name="Wu L."/>
            <person name="Ma J."/>
        </authorList>
    </citation>
    <scope>NUCLEOTIDE SEQUENCE [LARGE SCALE GENOMIC DNA]</scope>
    <source>
        <strain evidence="3">JCM 16923</strain>
    </source>
</reference>
<comment type="caution">
    <text evidence="2">The sequence shown here is derived from an EMBL/GenBank/DDBJ whole genome shotgun (WGS) entry which is preliminary data.</text>
</comment>
<dbReference type="Proteomes" id="UP001418444">
    <property type="component" value="Unassembled WGS sequence"/>
</dbReference>
<name>A0ABP7NPD5_9ACTN</name>
<gene>
    <name evidence="2" type="ORF">GCM10022231_06460</name>
</gene>
<keyword evidence="3" id="KW-1185">Reference proteome</keyword>